<gene>
    <name evidence="2" type="ORF">TRFO_01235</name>
</gene>
<evidence type="ECO:0000313" key="3">
    <source>
        <dbReference type="Proteomes" id="UP000179807"/>
    </source>
</evidence>
<evidence type="ECO:0000256" key="1">
    <source>
        <dbReference type="SAM" id="MobiDB-lite"/>
    </source>
</evidence>
<dbReference type="RefSeq" id="XP_068360270.1">
    <property type="nucleotide sequence ID" value="XM_068489985.1"/>
</dbReference>
<dbReference type="EMBL" id="MLAK01000704">
    <property type="protein sequence ID" value="OHT07134.1"/>
    <property type="molecule type" value="Genomic_DNA"/>
</dbReference>
<keyword evidence="3" id="KW-1185">Reference proteome</keyword>
<reference evidence="2" key="1">
    <citation type="submission" date="2016-10" db="EMBL/GenBank/DDBJ databases">
        <authorList>
            <person name="Benchimol M."/>
            <person name="Almeida L.G."/>
            <person name="Vasconcelos A.T."/>
            <person name="Perreira-Neves A."/>
            <person name="Rosa I.A."/>
            <person name="Tasca T."/>
            <person name="Bogo M.R."/>
            <person name="de Souza W."/>
        </authorList>
    </citation>
    <scope>NUCLEOTIDE SEQUENCE [LARGE SCALE GENOMIC DNA]</scope>
    <source>
        <strain evidence="2">K</strain>
    </source>
</reference>
<evidence type="ECO:0000313" key="2">
    <source>
        <dbReference type="EMBL" id="OHT07134.1"/>
    </source>
</evidence>
<dbReference type="AlphaFoldDB" id="A0A1J4KBS5"/>
<dbReference type="Proteomes" id="UP000179807">
    <property type="component" value="Unassembled WGS sequence"/>
</dbReference>
<name>A0A1J4KBS5_9EUKA</name>
<accession>A0A1J4KBS5</accession>
<protein>
    <recommendedName>
        <fullName evidence="4">Transcription factor Iwr1 domain-containing protein</fullName>
    </recommendedName>
</protein>
<comment type="caution">
    <text evidence="2">The sequence shown here is derived from an EMBL/GenBank/DDBJ whole genome shotgun (WGS) entry which is preliminary data.</text>
</comment>
<proteinExistence type="predicted"/>
<sequence>MNSKRRDPFEAIFGKPAIKASMTVEEHQEEIQLIQEFKNLRIDNYETIQQPQPNQCCINPEVKTILEHSPIPSVVLDNEGNINPELFNATNIDAKEIIEICDNTEEDDLADNKKVTGVFENNEFIDGRYPDLDPRNYVLSSDSSSEPDSNSEFDGAYPSEDSDGFVPSDESNSDPFFSDDD</sequence>
<feature type="compositionally biased region" description="Low complexity" evidence="1">
    <location>
        <begin position="140"/>
        <end position="152"/>
    </location>
</feature>
<feature type="region of interest" description="Disordered" evidence="1">
    <location>
        <begin position="131"/>
        <end position="181"/>
    </location>
</feature>
<dbReference type="VEuPathDB" id="TrichDB:TRFO_01235"/>
<evidence type="ECO:0008006" key="4">
    <source>
        <dbReference type="Google" id="ProtNLM"/>
    </source>
</evidence>
<organism evidence="2 3">
    <name type="scientific">Tritrichomonas foetus</name>
    <dbReference type="NCBI Taxonomy" id="1144522"/>
    <lineage>
        <taxon>Eukaryota</taxon>
        <taxon>Metamonada</taxon>
        <taxon>Parabasalia</taxon>
        <taxon>Tritrichomonadida</taxon>
        <taxon>Tritrichomonadidae</taxon>
        <taxon>Tritrichomonas</taxon>
    </lineage>
</organism>
<dbReference type="GeneID" id="94824689"/>